<dbReference type="Proteomes" id="UP001148018">
    <property type="component" value="Unassembled WGS sequence"/>
</dbReference>
<organism evidence="2 3">
    <name type="scientific">Muraenolepis orangiensis</name>
    <name type="common">Patagonian moray cod</name>
    <dbReference type="NCBI Taxonomy" id="630683"/>
    <lineage>
        <taxon>Eukaryota</taxon>
        <taxon>Metazoa</taxon>
        <taxon>Chordata</taxon>
        <taxon>Craniata</taxon>
        <taxon>Vertebrata</taxon>
        <taxon>Euteleostomi</taxon>
        <taxon>Actinopterygii</taxon>
        <taxon>Neopterygii</taxon>
        <taxon>Teleostei</taxon>
        <taxon>Neoteleostei</taxon>
        <taxon>Acanthomorphata</taxon>
        <taxon>Zeiogadaria</taxon>
        <taxon>Gadariae</taxon>
        <taxon>Gadiformes</taxon>
        <taxon>Muraenolepidoidei</taxon>
        <taxon>Muraenolepididae</taxon>
        <taxon>Muraenolepis</taxon>
    </lineage>
</organism>
<protein>
    <submittedName>
        <fullName evidence="2">Uncharacterized protein</fullName>
    </submittedName>
</protein>
<evidence type="ECO:0000256" key="1">
    <source>
        <dbReference type="SAM" id="MobiDB-lite"/>
    </source>
</evidence>
<evidence type="ECO:0000313" key="2">
    <source>
        <dbReference type="EMBL" id="KAJ3613818.1"/>
    </source>
</evidence>
<accession>A0A9Q0EYG9</accession>
<proteinExistence type="predicted"/>
<feature type="region of interest" description="Disordered" evidence="1">
    <location>
        <begin position="1"/>
        <end position="66"/>
    </location>
</feature>
<evidence type="ECO:0000313" key="3">
    <source>
        <dbReference type="Proteomes" id="UP001148018"/>
    </source>
</evidence>
<dbReference type="EMBL" id="JANIIK010000035">
    <property type="protein sequence ID" value="KAJ3613818.1"/>
    <property type="molecule type" value="Genomic_DNA"/>
</dbReference>
<feature type="region of interest" description="Disordered" evidence="1">
    <location>
        <begin position="78"/>
        <end position="97"/>
    </location>
</feature>
<feature type="compositionally biased region" description="Basic and acidic residues" evidence="1">
    <location>
        <begin position="19"/>
        <end position="32"/>
    </location>
</feature>
<reference evidence="2" key="1">
    <citation type="submission" date="2022-07" db="EMBL/GenBank/DDBJ databases">
        <title>Chromosome-level genome of Muraenolepis orangiensis.</title>
        <authorList>
            <person name="Kim J."/>
        </authorList>
    </citation>
    <scope>NUCLEOTIDE SEQUENCE</scope>
    <source>
        <strain evidence="2">KU_S4_2022</strain>
        <tissue evidence="2">Muscle</tissue>
    </source>
</reference>
<keyword evidence="3" id="KW-1185">Reference proteome</keyword>
<comment type="caution">
    <text evidence="2">The sequence shown here is derived from an EMBL/GenBank/DDBJ whole genome shotgun (WGS) entry which is preliminary data.</text>
</comment>
<sequence length="97" mass="10747">MGSTEDESIHSAEGWTPTRRADLSDERTDERIVSTPPGKELPDPWVDQLREKNPRPDLQRTPVSGELWSPVRGLVCQPQTSTELASCPRADAPRTPG</sequence>
<name>A0A9Q0EYG9_9TELE</name>
<feature type="compositionally biased region" description="Basic and acidic residues" evidence="1">
    <location>
        <begin position="48"/>
        <end position="58"/>
    </location>
</feature>
<dbReference type="AlphaFoldDB" id="A0A9Q0EYG9"/>
<gene>
    <name evidence="2" type="ORF">NHX12_020064</name>
</gene>